<dbReference type="NCBIfam" id="NF003483">
    <property type="entry name" value="PRK05159.1"/>
    <property type="match status" value="1"/>
</dbReference>
<dbReference type="InterPro" id="IPR002312">
    <property type="entry name" value="Asp/Asn-tRNA-synth_IIb"/>
</dbReference>
<dbReference type="CDD" id="cd04317">
    <property type="entry name" value="EcAspRS_like_N"/>
    <property type="match status" value="1"/>
</dbReference>
<evidence type="ECO:0000256" key="4">
    <source>
        <dbReference type="ARBA" id="ARBA00022598"/>
    </source>
</evidence>
<evidence type="ECO:0000256" key="8">
    <source>
        <dbReference type="ARBA" id="ARBA00023146"/>
    </source>
</evidence>
<dbReference type="PROSITE" id="PS50862">
    <property type="entry name" value="AA_TRNA_LIGASE_II"/>
    <property type="match status" value="1"/>
</dbReference>
<dbReference type="GO" id="GO:0004815">
    <property type="term" value="F:aspartate-tRNA ligase activity"/>
    <property type="evidence" value="ECO:0007669"/>
    <property type="project" value="InterPro"/>
</dbReference>
<dbReference type="AlphaFoldDB" id="A0A1G2E435"/>
<comment type="subcellular location">
    <subcellularLocation>
        <location evidence="1">Cytoplasm</location>
    </subcellularLocation>
</comment>
<evidence type="ECO:0000259" key="9">
    <source>
        <dbReference type="PROSITE" id="PS50862"/>
    </source>
</evidence>
<dbReference type="Pfam" id="PF00152">
    <property type="entry name" value="tRNA-synt_2"/>
    <property type="match status" value="1"/>
</dbReference>
<dbReference type="InterPro" id="IPR004364">
    <property type="entry name" value="Aa-tRNA-synt_II"/>
</dbReference>
<keyword evidence="8" id="KW-0030">Aminoacyl-tRNA synthetase</keyword>
<evidence type="ECO:0000313" key="11">
    <source>
        <dbReference type="Proteomes" id="UP000178721"/>
    </source>
</evidence>
<keyword evidence="6" id="KW-0067">ATP-binding</keyword>
<comment type="caution">
    <text evidence="10">The sequence shown here is derived from an EMBL/GenBank/DDBJ whole genome shotgun (WGS) entry which is preliminary data.</text>
</comment>
<feature type="domain" description="Aminoacyl-transfer RNA synthetases class-II family profile" evidence="9">
    <location>
        <begin position="134"/>
        <end position="417"/>
    </location>
</feature>
<name>A0A1G2E435_9BACT</name>
<dbReference type="EMBL" id="MHMA01000032">
    <property type="protein sequence ID" value="OGZ19868.1"/>
    <property type="molecule type" value="Genomic_DNA"/>
</dbReference>
<dbReference type="SUPFAM" id="SSF50249">
    <property type="entry name" value="Nucleic acid-binding proteins"/>
    <property type="match status" value="1"/>
</dbReference>
<dbReference type="InterPro" id="IPR004523">
    <property type="entry name" value="Asp-tRNA_synthase_2"/>
</dbReference>
<dbReference type="InterPro" id="IPR045864">
    <property type="entry name" value="aa-tRNA-synth_II/BPL/LPL"/>
</dbReference>
<reference evidence="10 11" key="1">
    <citation type="journal article" date="2016" name="Nat. Commun.">
        <title>Thousands of microbial genomes shed light on interconnected biogeochemical processes in an aquifer system.</title>
        <authorList>
            <person name="Anantharaman K."/>
            <person name="Brown C.T."/>
            <person name="Hug L.A."/>
            <person name="Sharon I."/>
            <person name="Castelle C.J."/>
            <person name="Probst A.J."/>
            <person name="Thomas B.C."/>
            <person name="Singh A."/>
            <person name="Wilkins M.J."/>
            <person name="Karaoz U."/>
            <person name="Brodie E.L."/>
            <person name="Williams K.H."/>
            <person name="Hubbard S.S."/>
            <person name="Banfield J.F."/>
        </authorList>
    </citation>
    <scope>NUCLEOTIDE SEQUENCE [LARGE SCALE GENOMIC DNA]</scope>
</reference>
<evidence type="ECO:0000256" key="2">
    <source>
        <dbReference type="ARBA" id="ARBA00005312"/>
    </source>
</evidence>
<dbReference type="Pfam" id="PF01336">
    <property type="entry name" value="tRNA_anti-codon"/>
    <property type="match status" value="1"/>
</dbReference>
<accession>A0A1G2E435</accession>
<comment type="similarity">
    <text evidence="2">Belongs to the class-II aminoacyl-tRNA synthetase family. Type 2 subfamily.</text>
</comment>
<dbReference type="InterPro" id="IPR004365">
    <property type="entry name" value="NA-bd_OB_tRNA"/>
</dbReference>
<dbReference type="GO" id="GO:0006422">
    <property type="term" value="P:aspartyl-tRNA aminoacylation"/>
    <property type="evidence" value="ECO:0007669"/>
    <property type="project" value="InterPro"/>
</dbReference>
<gene>
    <name evidence="10" type="ORF">A2654_00605</name>
</gene>
<sequence length="442" mass="51170">MKRILNKETPQYPDQEVRVAGWVNTRRDHGKIVFIDLRDRTGLLQVVCPPDIVKDVKEEYVLEIEGLIKKRPAHTINKDMVTGEVELQARQVKVLAKAASLPFDCMEKDLNLNLPTLLNHRPLTIRNPEVKNIFKVSESIVESFRKTLRSLDFTEFQAPNIVPVVAEGGADVFHIDYYKYDAYLSQSPQVYKQIMLSAFERVFTVAHVYRAEPSVTTRHMAEFTSLDAEMAFIDSWQDLMDTCELIIRNMFADLKPLKIGVPELGREVPRIKMREAQKIILERTGRNNLKEPDLSPEDEQEICSWAREKYGSDLIFITHYPTLKRPFYTFADPLEPDYTLSFDLLCRGLEIVTGGQRINEYDKLVKNIKKWGNKTDSFCFYLQAFKYGMPPEGGFAFGLERITKQVLNLKNIREASPFPRDMERIDNKLKKGPSTRLRARKK</sequence>
<evidence type="ECO:0000256" key="5">
    <source>
        <dbReference type="ARBA" id="ARBA00022741"/>
    </source>
</evidence>
<dbReference type="GO" id="GO:0005524">
    <property type="term" value="F:ATP binding"/>
    <property type="evidence" value="ECO:0007669"/>
    <property type="project" value="UniProtKB-KW"/>
</dbReference>
<dbReference type="SUPFAM" id="SSF55681">
    <property type="entry name" value="Class II aaRS and biotin synthetases"/>
    <property type="match status" value="1"/>
</dbReference>
<organism evidence="10 11">
    <name type="scientific">Candidatus Nealsonbacteria bacterium RIFCSPHIGHO2_01_FULL_43_31</name>
    <dbReference type="NCBI Taxonomy" id="1801665"/>
    <lineage>
        <taxon>Bacteria</taxon>
        <taxon>Candidatus Nealsoniibacteriota</taxon>
    </lineage>
</organism>
<dbReference type="GO" id="GO:0003723">
    <property type="term" value="F:RNA binding"/>
    <property type="evidence" value="ECO:0007669"/>
    <property type="project" value="TreeGrafter"/>
</dbReference>
<dbReference type="PRINTS" id="PR01042">
    <property type="entry name" value="TRNASYNTHASP"/>
</dbReference>
<dbReference type="InterPro" id="IPR012340">
    <property type="entry name" value="NA-bd_OB-fold"/>
</dbReference>
<dbReference type="Proteomes" id="UP000178721">
    <property type="component" value="Unassembled WGS sequence"/>
</dbReference>
<keyword evidence="5" id="KW-0547">Nucleotide-binding</keyword>
<dbReference type="PANTHER" id="PTHR43450">
    <property type="entry name" value="ASPARTYL-TRNA SYNTHETASE"/>
    <property type="match status" value="1"/>
</dbReference>
<dbReference type="InterPro" id="IPR047089">
    <property type="entry name" value="Asp-tRNA-ligase_1_N"/>
</dbReference>
<dbReference type="PANTHER" id="PTHR43450:SF1">
    <property type="entry name" value="ASPARTATE--TRNA LIGASE, CYTOPLASMIC"/>
    <property type="match status" value="1"/>
</dbReference>
<evidence type="ECO:0000256" key="1">
    <source>
        <dbReference type="ARBA" id="ARBA00004496"/>
    </source>
</evidence>
<dbReference type="InterPro" id="IPR006195">
    <property type="entry name" value="aa-tRNA-synth_II"/>
</dbReference>
<evidence type="ECO:0000256" key="6">
    <source>
        <dbReference type="ARBA" id="ARBA00022840"/>
    </source>
</evidence>
<keyword evidence="4 10" id="KW-0436">Ligase</keyword>
<protein>
    <submittedName>
        <fullName evidence="10">Aspartate--tRNA(Asn) ligase</fullName>
    </submittedName>
</protein>
<keyword evidence="3" id="KW-0963">Cytoplasm</keyword>
<dbReference type="Gene3D" id="3.30.930.10">
    <property type="entry name" value="Bira Bifunctional Protein, Domain 2"/>
    <property type="match status" value="1"/>
</dbReference>
<keyword evidence="7" id="KW-0648">Protein biosynthesis</keyword>
<dbReference type="Gene3D" id="2.40.50.140">
    <property type="entry name" value="Nucleic acid-binding proteins"/>
    <property type="match status" value="1"/>
</dbReference>
<evidence type="ECO:0000256" key="3">
    <source>
        <dbReference type="ARBA" id="ARBA00022490"/>
    </source>
</evidence>
<evidence type="ECO:0000313" key="10">
    <source>
        <dbReference type="EMBL" id="OGZ19868.1"/>
    </source>
</evidence>
<dbReference type="GO" id="GO:0017101">
    <property type="term" value="C:aminoacyl-tRNA synthetase multienzyme complex"/>
    <property type="evidence" value="ECO:0007669"/>
    <property type="project" value="TreeGrafter"/>
</dbReference>
<proteinExistence type="inferred from homology"/>
<evidence type="ECO:0000256" key="7">
    <source>
        <dbReference type="ARBA" id="ARBA00022917"/>
    </source>
</evidence>
<dbReference type="GO" id="GO:0005829">
    <property type="term" value="C:cytosol"/>
    <property type="evidence" value="ECO:0007669"/>
    <property type="project" value="TreeGrafter"/>
</dbReference>